<feature type="transmembrane region" description="Helical" evidence="2">
    <location>
        <begin position="71"/>
        <end position="94"/>
    </location>
</feature>
<keyword evidence="2" id="KW-1133">Transmembrane helix</keyword>
<proteinExistence type="predicted"/>
<evidence type="ECO:0000313" key="4">
    <source>
        <dbReference type="Proteomes" id="UP000006671"/>
    </source>
</evidence>
<keyword evidence="4" id="KW-1185">Reference proteome</keyword>
<dbReference type="VEuPathDB" id="AmoebaDB:NAEGRDRAFT_51326"/>
<evidence type="ECO:0000313" key="3">
    <source>
        <dbReference type="EMBL" id="EFC41199.1"/>
    </source>
</evidence>
<keyword evidence="2" id="KW-0812">Transmembrane</keyword>
<reference evidence="3 4" key="1">
    <citation type="journal article" date="2010" name="Cell">
        <title>The genome of Naegleria gruberi illuminates early eukaryotic versatility.</title>
        <authorList>
            <person name="Fritz-Laylin L.K."/>
            <person name="Prochnik S.E."/>
            <person name="Ginger M.L."/>
            <person name="Dacks J.B."/>
            <person name="Carpenter M.L."/>
            <person name="Field M.C."/>
            <person name="Kuo A."/>
            <person name="Paredez A."/>
            <person name="Chapman J."/>
            <person name="Pham J."/>
            <person name="Shu S."/>
            <person name="Neupane R."/>
            <person name="Cipriano M."/>
            <person name="Mancuso J."/>
            <person name="Tu H."/>
            <person name="Salamov A."/>
            <person name="Lindquist E."/>
            <person name="Shapiro H."/>
            <person name="Lucas S."/>
            <person name="Grigoriev I.V."/>
            <person name="Cande W.Z."/>
            <person name="Fulton C."/>
            <person name="Rokhsar D.S."/>
            <person name="Dawson S.C."/>
        </authorList>
    </citation>
    <scope>NUCLEOTIDE SEQUENCE [LARGE SCALE GENOMIC DNA]</scope>
    <source>
        <strain evidence="3 4">NEG-M</strain>
    </source>
</reference>
<dbReference type="EMBL" id="GG738887">
    <property type="protein sequence ID" value="EFC41199.1"/>
    <property type="molecule type" value="Genomic_DNA"/>
</dbReference>
<sequence length="271" mass="31157">MVRVEPSPSPLAGGYSSSPSYSPNMVEPVRSHHDHGSPYYTTGNGVGHGNGNAVFTQHQSNEEIIRKNDEIALIMFMFGLGFPLIWLLLAILTARNREKYGPKARKLVNSILLRIIEKKMHECVCYLDWNIASRELQDNFRLVSAKIVIKSALLANIQYYPQMVSQLFECYPHDEEEQDFRITQTKQLLKSDLDIIKQALKHHETTLKLIDLELASNLEIVSLSVHYHIHSIKHAPRIVRSNEKFMKELIAKYPQHGELLQFEINQETKIK</sequence>
<dbReference type="RefSeq" id="XP_002673943.1">
    <property type="nucleotide sequence ID" value="XM_002673897.1"/>
</dbReference>
<keyword evidence="2" id="KW-0472">Membrane</keyword>
<feature type="region of interest" description="Disordered" evidence="1">
    <location>
        <begin position="1"/>
        <end position="38"/>
    </location>
</feature>
<dbReference type="GeneID" id="8854981"/>
<dbReference type="Proteomes" id="UP000006671">
    <property type="component" value="Unassembled WGS sequence"/>
</dbReference>
<evidence type="ECO:0000256" key="2">
    <source>
        <dbReference type="SAM" id="Phobius"/>
    </source>
</evidence>
<dbReference type="AlphaFoldDB" id="D2VPW8"/>
<gene>
    <name evidence="3" type="ORF">NAEGRDRAFT_51326</name>
</gene>
<dbReference type="KEGG" id="ngr:NAEGRDRAFT_51326"/>
<protein>
    <submittedName>
        <fullName evidence="3">Predicted protein</fullName>
    </submittedName>
</protein>
<evidence type="ECO:0000256" key="1">
    <source>
        <dbReference type="SAM" id="MobiDB-lite"/>
    </source>
</evidence>
<organism evidence="4">
    <name type="scientific">Naegleria gruberi</name>
    <name type="common">Amoeba</name>
    <dbReference type="NCBI Taxonomy" id="5762"/>
    <lineage>
        <taxon>Eukaryota</taxon>
        <taxon>Discoba</taxon>
        <taxon>Heterolobosea</taxon>
        <taxon>Tetramitia</taxon>
        <taxon>Eutetramitia</taxon>
        <taxon>Vahlkampfiidae</taxon>
        <taxon>Naegleria</taxon>
    </lineage>
</organism>
<feature type="compositionally biased region" description="Low complexity" evidence="1">
    <location>
        <begin position="10"/>
        <end position="23"/>
    </location>
</feature>
<accession>D2VPW8</accession>
<name>D2VPW8_NAEGR</name>
<dbReference type="InParanoid" id="D2VPW8"/>